<dbReference type="GO" id="GO:0005829">
    <property type="term" value="C:cytosol"/>
    <property type="evidence" value="ECO:0007669"/>
    <property type="project" value="TreeGrafter"/>
</dbReference>
<dbReference type="FunFam" id="3.90.79.10:FF:000024">
    <property type="entry name" value="ADP-ribose pyrophosphatase"/>
    <property type="match status" value="1"/>
</dbReference>
<dbReference type="STRING" id="1147123.SAMN05443428_104162"/>
<reference evidence="5" key="1">
    <citation type="submission" date="2017-02" db="EMBL/GenBank/DDBJ databases">
        <authorList>
            <person name="Varghese N."/>
            <person name="Submissions S."/>
        </authorList>
    </citation>
    <scope>NUCLEOTIDE SEQUENCE [LARGE SCALE GENOMIC DNA]</scope>
    <source>
        <strain evidence="5">USBA 833</strain>
    </source>
</reference>
<keyword evidence="5" id="KW-1185">Reference proteome</keyword>
<evidence type="ECO:0000259" key="3">
    <source>
        <dbReference type="PROSITE" id="PS51462"/>
    </source>
</evidence>
<accession>A0A1T4WZP5</accession>
<dbReference type="PANTHER" id="PTHR11839:SF18">
    <property type="entry name" value="NUDIX HYDROLASE DOMAIN-CONTAINING PROTEIN"/>
    <property type="match status" value="1"/>
</dbReference>
<dbReference type="Proteomes" id="UP000190105">
    <property type="component" value="Unassembled WGS sequence"/>
</dbReference>
<dbReference type="InterPro" id="IPR020084">
    <property type="entry name" value="NUDIX_hydrolase_CS"/>
</dbReference>
<dbReference type="GO" id="GO:0006753">
    <property type="term" value="P:nucleoside phosphate metabolic process"/>
    <property type="evidence" value="ECO:0007669"/>
    <property type="project" value="TreeGrafter"/>
</dbReference>
<comment type="cofactor">
    <cofactor evidence="1">
        <name>Mg(2+)</name>
        <dbReference type="ChEBI" id="CHEBI:18420"/>
    </cofactor>
</comment>
<dbReference type="PROSITE" id="PS00893">
    <property type="entry name" value="NUDIX_BOX"/>
    <property type="match status" value="1"/>
</dbReference>
<sequence length="176" mass="20026">MNFKEVTISQNYIHKGKIINLRVDEVELPNGRKSLREIVEHNGGVGIVAVNEKKEVLLVKQYRKPFEEVLIEIPAGKLEKGEEPLKCAERELEEETGKKALNLKLLNVLYTSPGFSNEKLYIYFCDKMEDGNLNPDEDENLEILNIKFEEALKMIRNGDIKDAKTIAGILAAEKLI</sequence>
<evidence type="ECO:0000313" key="5">
    <source>
        <dbReference type="Proteomes" id="UP000190105"/>
    </source>
</evidence>
<dbReference type="CDD" id="cd03424">
    <property type="entry name" value="NUDIX_ADPRase_Nudt5_UGPPase_Nudt14"/>
    <property type="match status" value="1"/>
</dbReference>
<name>A0A1T4WZP5_9CLOT</name>
<protein>
    <submittedName>
        <fullName evidence="4">ADP-ribose pyrophosphatase</fullName>
    </submittedName>
</protein>
<keyword evidence="2" id="KW-0378">Hydrolase</keyword>
<feature type="domain" description="Nudix hydrolase" evidence="3">
    <location>
        <begin position="40"/>
        <end position="168"/>
    </location>
</feature>
<dbReference type="EMBL" id="FUYH01000004">
    <property type="protein sequence ID" value="SKA82081.1"/>
    <property type="molecule type" value="Genomic_DNA"/>
</dbReference>
<dbReference type="GO" id="GO:0016787">
    <property type="term" value="F:hydrolase activity"/>
    <property type="evidence" value="ECO:0007669"/>
    <property type="project" value="UniProtKB-KW"/>
</dbReference>
<dbReference type="PROSITE" id="PS51462">
    <property type="entry name" value="NUDIX"/>
    <property type="match status" value="1"/>
</dbReference>
<dbReference type="SUPFAM" id="SSF55811">
    <property type="entry name" value="Nudix"/>
    <property type="match status" value="1"/>
</dbReference>
<dbReference type="Pfam" id="PF00293">
    <property type="entry name" value="NUDIX"/>
    <property type="match status" value="1"/>
</dbReference>
<dbReference type="GO" id="GO:0019693">
    <property type="term" value="P:ribose phosphate metabolic process"/>
    <property type="evidence" value="ECO:0007669"/>
    <property type="project" value="TreeGrafter"/>
</dbReference>
<dbReference type="AlphaFoldDB" id="A0A1T4WZP5"/>
<dbReference type="InterPro" id="IPR000086">
    <property type="entry name" value="NUDIX_hydrolase_dom"/>
</dbReference>
<dbReference type="OrthoDB" id="9806150at2"/>
<evidence type="ECO:0000313" key="4">
    <source>
        <dbReference type="EMBL" id="SKA82081.1"/>
    </source>
</evidence>
<dbReference type="InterPro" id="IPR015797">
    <property type="entry name" value="NUDIX_hydrolase-like_dom_sf"/>
</dbReference>
<dbReference type="PANTHER" id="PTHR11839">
    <property type="entry name" value="UDP/ADP-SUGAR PYROPHOSPHATASE"/>
    <property type="match status" value="1"/>
</dbReference>
<gene>
    <name evidence="4" type="ORF">SAMN05443428_104162</name>
</gene>
<organism evidence="4 5">
    <name type="scientific">Caloramator quimbayensis</name>
    <dbReference type="NCBI Taxonomy" id="1147123"/>
    <lineage>
        <taxon>Bacteria</taxon>
        <taxon>Bacillati</taxon>
        <taxon>Bacillota</taxon>
        <taxon>Clostridia</taxon>
        <taxon>Eubacteriales</taxon>
        <taxon>Clostridiaceae</taxon>
        <taxon>Caloramator</taxon>
    </lineage>
</organism>
<proteinExistence type="predicted"/>
<evidence type="ECO:0000256" key="2">
    <source>
        <dbReference type="ARBA" id="ARBA00022801"/>
    </source>
</evidence>
<dbReference type="RefSeq" id="WP_078695790.1">
    <property type="nucleotide sequence ID" value="NZ_FUYH01000004.1"/>
</dbReference>
<evidence type="ECO:0000256" key="1">
    <source>
        <dbReference type="ARBA" id="ARBA00001946"/>
    </source>
</evidence>
<dbReference type="Gene3D" id="3.90.79.10">
    <property type="entry name" value="Nucleoside Triphosphate Pyrophosphohydrolase"/>
    <property type="match status" value="1"/>
</dbReference>